<comment type="caution">
    <text evidence="2">The sequence shown here is derived from an EMBL/GenBank/DDBJ whole genome shotgun (WGS) entry which is preliminary data.</text>
</comment>
<keyword evidence="1" id="KW-0472">Membrane</keyword>
<dbReference type="EMBL" id="MFKO01000008">
    <property type="protein sequence ID" value="OGG41395.1"/>
    <property type="molecule type" value="Genomic_DNA"/>
</dbReference>
<keyword evidence="1" id="KW-1133">Transmembrane helix</keyword>
<evidence type="ECO:0000256" key="1">
    <source>
        <dbReference type="SAM" id="Phobius"/>
    </source>
</evidence>
<feature type="transmembrane region" description="Helical" evidence="1">
    <location>
        <begin position="77"/>
        <end position="96"/>
    </location>
</feature>
<accession>A0A1F6BWR1</accession>
<keyword evidence="1" id="KW-0812">Transmembrane</keyword>
<reference evidence="2 3" key="1">
    <citation type="journal article" date="2016" name="Nat. Commun.">
        <title>Thousands of microbial genomes shed light on interconnected biogeochemical processes in an aquifer system.</title>
        <authorList>
            <person name="Anantharaman K."/>
            <person name="Brown C.T."/>
            <person name="Hug L.A."/>
            <person name="Sharon I."/>
            <person name="Castelle C.J."/>
            <person name="Probst A.J."/>
            <person name="Thomas B.C."/>
            <person name="Singh A."/>
            <person name="Wilkins M.J."/>
            <person name="Karaoz U."/>
            <person name="Brodie E.L."/>
            <person name="Williams K.H."/>
            <person name="Hubbard S.S."/>
            <person name="Banfield J.F."/>
        </authorList>
    </citation>
    <scope>NUCLEOTIDE SEQUENCE [LARGE SCALE GENOMIC DNA]</scope>
</reference>
<evidence type="ECO:0000313" key="3">
    <source>
        <dbReference type="Proteomes" id="UP000176322"/>
    </source>
</evidence>
<dbReference type="STRING" id="1798475.A2837_02675"/>
<feature type="transmembrane region" description="Helical" evidence="1">
    <location>
        <begin position="46"/>
        <end position="65"/>
    </location>
</feature>
<dbReference type="AlphaFoldDB" id="A0A1F6BWR1"/>
<sequence>MMDDGTGSGSMVQVQSLGEAWQRKNLSRESPFDIGRRVEHYQRKRIIFLLVSAVILALALLGIMIVTDVPLHMDTAIPLVVLMTLAAGLYFVAGGVTPAHKQWFVIWEEFKRHHDYLVKELCIKSASTSLSDIVNWANKRLVRQRDEIRYKLKHHTSVCEEAQVPSVDHMKVLYTETVEYWRLRRACEYLGLIDEEEVVVTLDPLFTPIHLGQRSAGRVEV</sequence>
<gene>
    <name evidence="2" type="ORF">A2837_02675</name>
</gene>
<protein>
    <submittedName>
        <fullName evidence="2">Uncharacterized protein</fullName>
    </submittedName>
</protein>
<proteinExistence type="predicted"/>
<name>A0A1F6BWR1_9BACT</name>
<organism evidence="2 3">
    <name type="scientific">Candidatus Kaiserbacteria bacterium RIFCSPHIGHO2_01_FULL_46_22</name>
    <dbReference type="NCBI Taxonomy" id="1798475"/>
    <lineage>
        <taxon>Bacteria</taxon>
        <taxon>Candidatus Kaiseribacteriota</taxon>
    </lineage>
</organism>
<evidence type="ECO:0000313" key="2">
    <source>
        <dbReference type="EMBL" id="OGG41395.1"/>
    </source>
</evidence>
<dbReference type="Proteomes" id="UP000176322">
    <property type="component" value="Unassembled WGS sequence"/>
</dbReference>